<dbReference type="NCBIfam" id="NF033745">
    <property type="entry name" value="class_C_sortase"/>
    <property type="match status" value="1"/>
</dbReference>
<dbReference type="Proteomes" id="UP000266886">
    <property type="component" value="Unassembled WGS sequence"/>
</dbReference>
<comment type="caution">
    <text evidence="3">The sequence shown here is derived from an EMBL/GenBank/DDBJ whole genome shotgun (WGS) entry which is preliminary data.</text>
</comment>
<keyword evidence="1" id="KW-0378">Hydrolase</keyword>
<keyword evidence="2" id="KW-0472">Membrane</keyword>
<evidence type="ECO:0000313" key="3">
    <source>
        <dbReference type="EMBL" id="RMD19955.1"/>
    </source>
</evidence>
<dbReference type="SUPFAM" id="SSF63817">
    <property type="entry name" value="Sortase"/>
    <property type="match status" value="1"/>
</dbReference>
<dbReference type="InterPro" id="IPR042002">
    <property type="entry name" value="Sortase_C"/>
</dbReference>
<protein>
    <submittedName>
        <fullName evidence="3">Class C sortase</fullName>
    </submittedName>
</protein>
<dbReference type="EMBL" id="RDRE01000005">
    <property type="protein sequence ID" value="RMD19955.1"/>
    <property type="molecule type" value="Genomic_DNA"/>
</dbReference>
<gene>
    <name evidence="3" type="ORF">EAW56_04855</name>
</gene>
<keyword evidence="2" id="KW-1133">Transmembrane helix</keyword>
<dbReference type="Gene3D" id="2.40.260.10">
    <property type="entry name" value="Sortase"/>
    <property type="match status" value="1"/>
</dbReference>
<dbReference type="InterPro" id="IPR023365">
    <property type="entry name" value="Sortase_dom-sf"/>
</dbReference>
<dbReference type="CDD" id="cd05827">
    <property type="entry name" value="Sortase_C"/>
    <property type="match status" value="1"/>
</dbReference>
<evidence type="ECO:0000313" key="4">
    <source>
        <dbReference type="Proteomes" id="UP000266886"/>
    </source>
</evidence>
<evidence type="ECO:0000256" key="1">
    <source>
        <dbReference type="ARBA" id="ARBA00022801"/>
    </source>
</evidence>
<dbReference type="Pfam" id="PF04203">
    <property type="entry name" value="Sortase"/>
    <property type="match status" value="1"/>
</dbReference>
<organism evidence="3 4">
    <name type="scientific">Corynebacterium gottingense</name>
    <dbReference type="NCBI Taxonomy" id="2041036"/>
    <lineage>
        <taxon>Bacteria</taxon>
        <taxon>Bacillati</taxon>
        <taxon>Actinomycetota</taxon>
        <taxon>Actinomycetes</taxon>
        <taxon>Mycobacteriales</taxon>
        <taxon>Corynebacteriaceae</taxon>
        <taxon>Corynebacterium</taxon>
    </lineage>
</organism>
<name>A0ABX9ULQ5_9CORY</name>
<keyword evidence="4" id="KW-1185">Reference proteome</keyword>
<dbReference type="NCBIfam" id="TIGR01076">
    <property type="entry name" value="sortase_fam"/>
    <property type="match status" value="1"/>
</dbReference>
<evidence type="ECO:0000256" key="2">
    <source>
        <dbReference type="SAM" id="Phobius"/>
    </source>
</evidence>
<dbReference type="RefSeq" id="WP_095554044.1">
    <property type="nucleotide sequence ID" value="NZ_CBCRWO010000026.1"/>
</dbReference>
<feature type="transmembrane region" description="Helical" evidence="2">
    <location>
        <begin position="263"/>
        <end position="284"/>
    </location>
</feature>
<dbReference type="InterPro" id="IPR005754">
    <property type="entry name" value="Sortase"/>
</dbReference>
<sequence>MTTAVEGKHRKKPAQKPFFQRIALPVIIILAGLMVLMYPVVATQWNNRVQEQVAKQYEEQIQEAPPEQINQALEAAKEYNRTHTDGPILDPWLARISEDNLDYQEYEKHLEGVSAMSQLAIPSIDLRLPVYHGTRDETLQKGLGHLYGSALPTGGEGFHSVITGHTGLTNATLFDDLVDVEVGDAIYLSTFGERMKYQVYDIEVVLPEETDSLRAEEGRDLLTLITCTPYGINTHRLLVHAERVPMDPDEASVLDESTSTVQWWMWALGLVALAILLGLAWWIWREKKKNDRAGASNEEV</sequence>
<proteinExistence type="predicted"/>
<reference evidence="3 4" key="1">
    <citation type="submission" date="2018-10" db="EMBL/GenBank/DDBJ databases">
        <title>Whole genome sequence of Corynebacterium gottingense DSM 130494T.</title>
        <authorList>
            <person name="Bernier A.-M."/>
            <person name="Bernard K."/>
        </authorList>
    </citation>
    <scope>NUCLEOTIDE SEQUENCE [LARGE SCALE GENOMIC DNA]</scope>
    <source>
        <strain evidence="3 4">DSM 103494</strain>
    </source>
</reference>
<feature type="transmembrane region" description="Helical" evidence="2">
    <location>
        <begin position="21"/>
        <end position="41"/>
    </location>
</feature>
<accession>A0ABX9ULQ5</accession>
<keyword evidence="2" id="KW-0812">Transmembrane</keyword>